<evidence type="ECO:0000313" key="2">
    <source>
        <dbReference type="Proteomes" id="UP000077734"/>
    </source>
</evidence>
<gene>
    <name evidence="1" type="ORF">A1356_02050</name>
</gene>
<dbReference type="KEGG" id="mko:MKLM6_2513"/>
<organism evidence="1 2">
    <name type="scientific">Methylomonas koyamae</name>
    <dbReference type="NCBI Taxonomy" id="702114"/>
    <lineage>
        <taxon>Bacteria</taxon>
        <taxon>Pseudomonadati</taxon>
        <taxon>Pseudomonadota</taxon>
        <taxon>Gammaproteobacteria</taxon>
        <taxon>Methylococcales</taxon>
        <taxon>Methylococcaceae</taxon>
        <taxon>Methylomonas</taxon>
    </lineage>
</organism>
<dbReference type="EMBL" id="LUUL01000125">
    <property type="protein sequence ID" value="OAI22199.1"/>
    <property type="molecule type" value="Genomic_DNA"/>
</dbReference>
<proteinExistence type="predicted"/>
<accession>A0A291IKE0</accession>
<dbReference type="RefSeq" id="WP_064021874.1">
    <property type="nucleotide sequence ID" value="NZ_CP023669.1"/>
</dbReference>
<dbReference type="Proteomes" id="UP000077734">
    <property type="component" value="Unassembled WGS sequence"/>
</dbReference>
<protein>
    <submittedName>
        <fullName evidence="1">Uncharacterized protein</fullName>
    </submittedName>
</protein>
<comment type="caution">
    <text evidence="1">The sequence shown here is derived from an EMBL/GenBank/DDBJ whole genome shotgun (WGS) entry which is preliminary data.</text>
</comment>
<dbReference type="AlphaFoldDB" id="A0A291IKE0"/>
<keyword evidence="2" id="KW-1185">Reference proteome</keyword>
<reference evidence="1 2" key="1">
    <citation type="submission" date="2016-03" db="EMBL/GenBank/DDBJ databases">
        <authorList>
            <person name="Heylen K."/>
            <person name="De Vos P."/>
            <person name="Vekeman B."/>
        </authorList>
    </citation>
    <scope>NUCLEOTIDE SEQUENCE [LARGE SCALE GENOMIC DNA]</scope>
    <source>
        <strain evidence="1 2">R-49807</strain>
    </source>
</reference>
<name>A0A291IKE0_9GAMM</name>
<sequence length="114" mass="12069">MKITVLATTALLAISSSMTTAGTLGNGTWVPAACGTPPETPVVDDSDVDAFNKSIAAINTWQQKSRDYFECMIKEANADNATIADSANQAQAKYRETVEKVGAQADAAKKKLDK</sequence>
<evidence type="ECO:0000313" key="1">
    <source>
        <dbReference type="EMBL" id="OAI22199.1"/>
    </source>
</evidence>